<evidence type="ECO:0000256" key="2">
    <source>
        <dbReference type="ARBA" id="ARBA00022679"/>
    </source>
</evidence>
<comment type="caution">
    <text evidence="5">The sequence shown here is derived from an EMBL/GenBank/DDBJ whole genome shotgun (WGS) entry which is preliminary data.</text>
</comment>
<dbReference type="PANTHER" id="PTHR43643">
    <property type="entry name" value="HISTIDINOL-PHOSPHATE AMINOTRANSFERASE 2"/>
    <property type="match status" value="1"/>
</dbReference>
<dbReference type="InterPro" id="IPR015422">
    <property type="entry name" value="PyrdxlP-dep_Trfase_small"/>
</dbReference>
<dbReference type="PANTHER" id="PTHR43643:SF3">
    <property type="entry name" value="HISTIDINOL-PHOSPHATE AMINOTRANSFERASE"/>
    <property type="match status" value="1"/>
</dbReference>
<evidence type="ECO:0000256" key="1">
    <source>
        <dbReference type="ARBA" id="ARBA00022576"/>
    </source>
</evidence>
<keyword evidence="3" id="KW-0663">Pyridoxal phosphate</keyword>
<dbReference type="InterPro" id="IPR050106">
    <property type="entry name" value="HistidinolP_aminotransfase"/>
</dbReference>
<dbReference type="AlphaFoldDB" id="X1Q8J6"/>
<feature type="non-terminal residue" evidence="5">
    <location>
        <position position="1"/>
    </location>
</feature>
<dbReference type="InterPro" id="IPR015424">
    <property type="entry name" value="PyrdxlP-dep_Trfase"/>
</dbReference>
<dbReference type="EMBL" id="BARV01031607">
    <property type="protein sequence ID" value="GAI39574.1"/>
    <property type="molecule type" value="Genomic_DNA"/>
</dbReference>
<dbReference type="GO" id="GO:0030170">
    <property type="term" value="F:pyridoxal phosphate binding"/>
    <property type="evidence" value="ECO:0007669"/>
    <property type="project" value="InterPro"/>
</dbReference>
<dbReference type="GO" id="GO:0008483">
    <property type="term" value="F:transaminase activity"/>
    <property type="evidence" value="ECO:0007669"/>
    <property type="project" value="UniProtKB-KW"/>
</dbReference>
<dbReference type="Pfam" id="PF00155">
    <property type="entry name" value="Aminotran_1_2"/>
    <property type="match status" value="1"/>
</dbReference>
<evidence type="ECO:0000313" key="5">
    <source>
        <dbReference type="EMBL" id="GAI39574.1"/>
    </source>
</evidence>
<evidence type="ECO:0000256" key="3">
    <source>
        <dbReference type="ARBA" id="ARBA00022898"/>
    </source>
</evidence>
<organism evidence="5">
    <name type="scientific">marine sediment metagenome</name>
    <dbReference type="NCBI Taxonomy" id="412755"/>
    <lineage>
        <taxon>unclassified sequences</taxon>
        <taxon>metagenomes</taxon>
        <taxon>ecological metagenomes</taxon>
    </lineage>
</organism>
<dbReference type="InterPro" id="IPR004839">
    <property type="entry name" value="Aminotransferase_I/II_large"/>
</dbReference>
<proteinExistence type="predicted"/>
<evidence type="ECO:0000259" key="4">
    <source>
        <dbReference type="Pfam" id="PF00155"/>
    </source>
</evidence>
<keyword evidence="2" id="KW-0808">Transferase</keyword>
<dbReference type="Gene3D" id="3.90.1150.10">
    <property type="entry name" value="Aspartate Aminotransferase, domain 1"/>
    <property type="match status" value="1"/>
</dbReference>
<feature type="domain" description="Aminotransferase class I/classII large" evidence="4">
    <location>
        <begin position="2"/>
        <end position="117"/>
    </location>
</feature>
<reference evidence="5" key="1">
    <citation type="journal article" date="2014" name="Front. Microbiol.">
        <title>High frequency of phylogenetically diverse reductive dehalogenase-homologous genes in deep subseafloor sedimentary metagenomes.</title>
        <authorList>
            <person name="Kawai M."/>
            <person name="Futagami T."/>
            <person name="Toyoda A."/>
            <person name="Takaki Y."/>
            <person name="Nishi S."/>
            <person name="Hori S."/>
            <person name="Arai W."/>
            <person name="Tsubouchi T."/>
            <person name="Morono Y."/>
            <person name="Uchiyama I."/>
            <person name="Ito T."/>
            <person name="Fujiyama A."/>
            <person name="Inagaki F."/>
            <person name="Takami H."/>
        </authorList>
    </citation>
    <scope>NUCLEOTIDE SEQUENCE</scope>
    <source>
        <strain evidence="5">Expedition CK06-06</strain>
    </source>
</reference>
<gene>
    <name evidence="5" type="ORF">S06H3_49988</name>
</gene>
<accession>X1Q8J6</accession>
<dbReference type="SUPFAM" id="SSF53383">
    <property type="entry name" value="PLP-dependent transferases"/>
    <property type="match status" value="1"/>
</dbReference>
<sequence length="121" mass="13938">NIIAALMKVRLPFNVNRIAQIATTAALDDDEFVKKSYKNNEAGKEFLYKELKRLNLKYTPTYGNFILVHFECEAKNVFQAAQKRGVILRTILEYGLPNSLRITIGTPQQNKRLIEVLRKII</sequence>
<protein>
    <recommendedName>
        <fullName evidence="4">Aminotransferase class I/classII large domain-containing protein</fullName>
    </recommendedName>
</protein>
<name>X1Q8J6_9ZZZZ</name>
<keyword evidence="1" id="KW-0032">Aminotransferase</keyword>